<gene>
    <name evidence="2" type="ORF">FNF28_00410</name>
</gene>
<feature type="region of interest" description="Disordered" evidence="1">
    <location>
        <begin position="397"/>
        <end position="436"/>
    </location>
</feature>
<evidence type="ECO:0000313" key="2">
    <source>
        <dbReference type="EMBL" id="KAA0171774.1"/>
    </source>
</evidence>
<comment type="caution">
    <text evidence="2">The sequence shown here is derived from an EMBL/GenBank/DDBJ whole genome shotgun (WGS) entry which is preliminary data.</text>
</comment>
<dbReference type="PANTHER" id="PTHR21439">
    <property type="entry name" value="OXIDORED-NITRO DOMAIN-CONTAINING PROTEIN"/>
    <property type="match status" value="1"/>
</dbReference>
<dbReference type="AlphaFoldDB" id="A0A5A8E412"/>
<evidence type="ECO:0000313" key="3">
    <source>
        <dbReference type="Proteomes" id="UP000324907"/>
    </source>
</evidence>
<name>A0A5A8E412_CAFRO</name>
<dbReference type="Proteomes" id="UP000324907">
    <property type="component" value="Unassembled WGS sequence"/>
</dbReference>
<accession>A0A5A8E412</accession>
<organism evidence="2 3">
    <name type="scientific">Cafeteria roenbergensis</name>
    <name type="common">Marine flagellate</name>
    <dbReference type="NCBI Taxonomy" id="33653"/>
    <lineage>
        <taxon>Eukaryota</taxon>
        <taxon>Sar</taxon>
        <taxon>Stramenopiles</taxon>
        <taxon>Bigyra</taxon>
        <taxon>Opalozoa</taxon>
        <taxon>Bicosoecida</taxon>
        <taxon>Cafeteriaceae</taxon>
        <taxon>Cafeteria</taxon>
    </lineage>
</organism>
<protein>
    <submittedName>
        <fullName evidence="2">Uncharacterized protein</fullName>
    </submittedName>
</protein>
<feature type="compositionally biased region" description="Low complexity" evidence="1">
    <location>
        <begin position="283"/>
        <end position="297"/>
    </location>
</feature>
<dbReference type="PANTHER" id="PTHR21439:SF0">
    <property type="entry name" value="PROTEIN OSCP1"/>
    <property type="match status" value="1"/>
</dbReference>
<evidence type="ECO:0000256" key="1">
    <source>
        <dbReference type="SAM" id="MobiDB-lite"/>
    </source>
</evidence>
<feature type="compositionally biased region" description="Gly residues" evidence="1">
    <location>
        <begin position="404"/>
        <end position="421"/>
    </location>
</feature>
<dbReference type="Pfam" id="PF10188">
    <property type="entry name" value="Oscp1"/>
    <property type="match status" value="1"/>
</dbReference>
<feature type="compositionally biased region" description="Low complexity" evidence="1">
    <location>
        <begin position="308"/>
        <end position="319"/>
    </location>
</feature>
<feature type="compositionally biased region" description="Acidic residues" evidence="1">
    <location>
        <begin position="422"/>
        <end position="436"/>
    </location>
</feature>
<dbReference type="EMBL" id="VLTL01000004">
    <property type="protein sequence ID" value="KAA0171774.1"/>
    <property type="molecule type" value="Genomic_DNA"/>
</dbReference>
<feature type="compositionally biased region" description="Basic and acidic residues" evidence="1">
    <location>
        <begin position="245"/>
        <end position="257"/>
    </location>
</feature>
<dbReference type="InterPro" id="IPR019332">
    <property type="entry name" value="OSCP1"/>
</dbReference>
<reference evidence="2 3" key="1">
    <citation type="submission" date="2019-07" db="EMBL/GenBank/DDBJ databases">
        <title>Genomes of Cafeteria roenbergensis.</title>
        <authorList>
            <person name="Fischer M.G."/>
            <person name="Hackl T."/>
            <person name="Roman M."/>
        </authorList>
    </citation>
    <scope>NUCLEOTIDE SEQUENCE [LARGE SCALE GENOMIC DNA]</scope>
    <source>
        <strain evidence="2 3">RCC970-E3</strain>
    </source>
</reference>
<feature type="region of interest" description="Disordered" evidence="1">
    <location>
        <begin position="245"/>
        <end position="319"/>
    </location>
</feature>
<sequence length="436" mass="44961">MPLLVANMGGEMIYILEQRLRAQSISPSKASKVLCDVVKAMFDKDFVDKLFAPAELYTESSTREVFSQLAHSSIMRLNKSSMDKLYDLMTMGVKQQVVQCRCPEEILDVTRNHLSVIQSITPDPDAQALLAAFKKRVDAEYGAVGAWEMWQLRLAMLRFFQDRRVKVSIFLQELQQNLDGTFVISVVGPMAPGVSPPGTVAYMEDSGVEGGRRDFPAAAASGASGNITLNAGTCPLGLNMYARDRRSRKDSDADATKPKPWPGPNSSTATGPLLRGVPHALRGKGAAGASKGASAVHGSGGSQPGTPARASAGAAADSSVTPESARAGLALLGTLIGAQASPAADETLDLNLFPDEAEAAGTAGLLDDEEDGSGGVVVLDAAGGARTIAELATSLGFDDDDDGGAAGTASGAGGAGGAGGSGEEDGLLDLFDEAAA</sequence>
<dbReference type="GO" id="GO:0005737">
    <property type="term" value="C:cytoplasm"/>
    <property type="evidence" value="ECO:0007669"/>
    <property type="project" value="TreeGrafter"/>
</dbReference>
<proteinExistence type="predicted"/>
<dbReference type="GO" id="GO:0005886">
    <property type="term" value="C:plasma membrane"/>
    <property type="evidence" value="ECO:0007669"/>
    <property type="project" value="TreeGrafter"/>
</dbReference>